<dbReference type="Proteomes" id="UP001432027">
    <property type="component" value="Unassembled WGS sequence"/>
</dbReference>
<gene>
    <name evidence="4" type="ORF">PENTCL1PPCAC_29815</name>
</gene>
<feature type="non-terminal residue" evidence="4">
    <location>
        <position position="1"/>
    </location>
</feature>
<sequence>VITWQNGMSPDIETVANEYLPLPSSDTIFVMGETGKEVIKMEVETKTKRNIEQPVSSCRNFFLISLTSCISLLLFALALYPHHLLGDYALRACAVTITVAVIVLGRVAERQSWIMSNRVIVYLGDISYVVYLVHWPVMILWKSYWDLPELPLKDIASCVAITFIMSILIHHTLETMFITASSTASFLFVGVIYMFITVAVLFHLPYTINSFVEHKVPTDASVANALVWNDVQVHTPYHHARPFEECEDDPEGMEMRDGFSTQSVYECIWKPNHPSGSVSILVVGNSIAHRATKILHPILENNENLKEMRLFAHSACRPFENCPEFFSAMIKLVERMKPDITFLIYDDSPRLREPIKDMAKDQSLASLIDFLKPISSNSKYLVLDEFYPLAGTIAGVAKSMYKRLLQNRTLDDLKKRYKTFTHSHSSYFRRLDQLPSHFPNLIRHNTSGPLCSEQPGWCWWYNRKNLHAYYTDNLHFTADGLELERESYTKILEDLIQRVLNNKTN</sequence>
<evidence type="ECO:0000259" key="2">
    <source>
        <dbReference type="Pfam" id="PF01757"/>
    </source>
</evidence>
<reference evidence="4" key="1">
    <citation type="submission" date="2023-10" db="EMBL/GenBank/DDBJ databases">
        <title>Genome assembly of Pristionchus species.</title>
        <authorList>
            <person name="Yoshida K."/>
            <person name="Sommer R.J."/>
        </authorList>
    </citation>
    <scope>NUCLEOTIDE SEQUENCE</scope>
    <source>
        <strain evidence="4">RS0144</strain>
    </source>
</reference>
<feature type="transmembrane region" description="Helical" evidence="1">
    <location>
        <begin position="185"/>
        <end position="206"/>
    </location>
</feature>
<dbReference type="Pfam" id="PF01757">
    <property type="entry name" value="Acyl_transf_3"/>
    <property type="match status" value="1"/>
</dbReference>
<feature type="transmembrane region" description="Helical" evidence="1">
    <location>
        <begin position="153"/>
        <end position="173"/>
    </location>
</feature>
<dbReference type="GO" id="GO:0000271">
    <property type="term" value="P:polysaccharide biosynthetic process"/>
    <property type="evidence" value="ECO:0007669"/>
    <property type="project" value="TreeGrafter"/>
</dbReference>
<organism evidence="4 5">
    <name type="scientific">Pristionchus entomophagus</name>
    <dbReference type="NCBI Taxonomy" id="358040"/>
    <lineage>
        <taxon>Eukaryota</taxon>
        <taxon>Metazoa</taxon>
        <taxon>Ecdysozoa</taxon>
        <taxon>Nematoda</taxon>
        <taxon>Chromadorea</taxon>
        <taxon>Rhabditida</taxon>
        <taxon>Rhabditina</taxon>
        <taxon>Diplogasteromorpha</taxon>
        <taxon>Diplogasteroidea</taxon>
        <taxon>Neodiplogasteridae</taxon>
        <taxon>Pristionchus</taxon>
    </lineage>
</organism>
<evidence type="ECO:0000313" key="4">
    <source>
        <dbReference type="EMBL" id="GMT07641.1"/>
    </source>
</evidence>
<protein>
    <recommendedName>
        <fullName evidence="6">Acyltransferase</fullName>
    </recommendedName>
</protein>
<dbReference type="GO" id="GO:0016747">
    <property type="term" value="F:acyltransferase activity, transferring groups other than amino-acyl groups"/>
    <property type="evidence" value="ECO:0007669"/>
    <property type="project" value="InterPro"/>
</dbReference>
<dbReference type="PANTHER" id="PTHR23028">
    <property type="entry name" value="ACETYLTRANSFERASE"/>
    <property type="match status" value="1"/>
</dbReference>
<dbReference type="InterPro" id="IPR002656">
    <property type="entry name" value="Acyl_transf_3_dom"/>
</dbReference>
<feature type="transmembrane region" description="Helical" evidence="1">
    <location>
        <begin position="119"/>
        <end position="141"/>
    </location>
</feature>
<feature type="transmembrane region" description="Helical" evidence="1">
    <location>
        <begin position="88"/>
        <end position="107"/>
    </location>
</feature>
<feature type="domain" description="SGNH" evidence="3">
    <location>
        <begin position="266"/>
        <end position="485"/>
    </location>
</feature>
<accession>A0AAV5UMK3</accession>
<proteinExistence type="predicted"/>
<evidence type="ECO:0000259" key="3">
    <source>
        <dbReference type="Pfam" id="PF19040"/>
    </source>
</evidence>
<evidence type="ECO:0000313" key="5">
    <source>
        <dbReference type="Proteomes" id="UP001432027"/>
    </source>
</evidence>
<keyword evidence="5" id="KW-1185">Reference proteome</keyword>
<dbReference type="AlphaFoldDB" id="A0AAV5UMK3"/>
<dbReference type="InterPro" id="IPR050879">
    <property type="entry name" value="Acyltransferase_3"/>
</dbReference>
<dbReference type="EMBL" id="BTSX01000006">
    <property type="protein sequence ID" value="GMT07641.1"/>
    <property type="molecule type" value="Genomic_DNA"/>
</dbReference>
<evidence type="ECO:0000256" key="1">
    <source>
        <dbReference type="SAM" id="Phobius"/>
    </source>
</evidence>
<feature type="transmembrane region" description="Helical" evidence="1">
    <location>
        <begin position="61"/>
        <end position="82"/>
    </location>
</feature>
<comment type="caution">
    <text evidence="4">The sequence shown here is derived from an EMBL/GenBank/DDBJ whole genome shotgun (WGS) entry which is preliminary data.</text>
</comment>
<dbReference type="GO" id="GO:0016020">
    <property type="term" value="C:membrane"/>
    <property type="evidence" value="ECO:0007669"/>
    <property type="project" value="TreeGrafter"/>
</dbReference>
<name>A0AAV5UMK3_9BILA</name>
<keyword evidence="1" id="KW-0812">Transmembrane</keyword>
<keyword evidence="1" id="KW-0472">Membrane</keyword>
<dbReference type="InterPro" id="IPR043968">
    <property type="entry name" value="SGNH"/>
</dbReference>
<evidence type="ECO:0008006" key="6">
    <source>
        <dbReference type="Google" id="ProtNLM"/>
    </source>
</evidence>
<keyword evidence="1" id="KW-1133">Transmembrane helix</keyword>
<dbReference type="PANTHER" id="PTHR23028:SF53">
    <property type="entry name" value="ACYL_TRANSF_3 DOMAIN-CONTAINING PROTEIN"/>
    <property type="match status" value="1"/>
</dbReference>
<dbReference type="Pfam" id="PF19040">
    <property type="entry name" value="SGNH"/>
    <property type="match status" value="1"/>
</dbReference>
<feature type="domain" description="Acyltransferase 3" evidence="2">
    <location>
        <begin position="59"/>
        <end position="168"/>
    </location>
</feature>